<dbReference type="EMBL" id="JACXJA010000048">
    <property type="protein sequence ID" value="MBD2865877.1"/>
    <property type="molecule type" value="Genomic_DNA"/>
</dbReference>
<dbReference type="Pfam" id="PF12708">
    <property type="entry name" value="Pect-lyase_RHGA_epim"/>
    <property type="match status" value="1"/>
</dbReference>
<protein>
    <submittedName>
        <fullName evidence="3">Right-handed parallel beta-helix repeat-containing protein</fullName>
    </submittedName>
</protein>
<evidence type="ECO:0000313" key="3">
    <source>
        <dbReference type="EMBL" id="MBD2865877.1"/>
    </source>
</evidence>
<dbReference type="Gene3D" id="2.160.20.10">
    <property type="entry name" value="Single-stranded right-handed beta-helix, Pectin lyase-like"/>
    <property type="match status" value="2"/>
</dbReference>
<proteinExistence type="predicted"/>
<feature type="domain" description="Rhamnogalacturonase A/B/Epimerase-like pectate lyase" evidence="2">
    <location>
        <begin position="64"/>
        <end position="267"/>
    </location>
</feature>
<dbReference type="SUPFAM" id="SSF51126">
    <property type="entry name" value="Pectin lyase-like"/>
    <property type="match status" value="2"/>
</dbReference>
<sequence>MRLKWFNWLALAAVFFMVSPAMPARADSSELRGGKEFGAIGEYVRQVVQQAVYGIDPNPMRIYSVQDYGAIGDGVTDDTAAIQAAIDAAGEAGGGVVFLPPGTYSVSRTSPARNYNYSLLIKESNVTIEGSGMGVSILKMADGQNGTILRTVINNSSIDGALAKALSHIRIANLTIDGNWNNVTWAGPTGLESSGIYDQNGLTLSTTSNSKVENVHVKHIGQDGISGGSNRNLTIVNSIVEHTGKNNIAMFQSTGVKIVNNTLRNANDSPDGGVSKPYYNTSTAKYSSIAFAYSPVVTYTGTTKNFSLAVGNKIETSTGRGISADYQANNLLIEGNIIESTSGRNLIGLQMPNNVSPLPSSYLIANNILSSNAPSPGGTRTISAVNMKDLLVTGNVIQGGGLGIVLDHVANSTIEGNIIGGIGNTSAAFAGINVRASEGITINSNDLQNSTVKFTVNPSANIRMLHNQLGAPPTGLTMLTDFSSFNNQGYDPYSAPLTASFTWNTVTVPAGGYAEYDVTVQGALPGQFALAGSNTSTGSLGVSAMVVGPDLVRVVLTNLTGSAISLPAGNWRVQVMR</sequence>
<accession>A0A927H318</accession>
<feature type="chain" id="PRO_5037942635" evidence="1">
    <location>
        <begin position="27"/>
        <end position="577"/>
    </location>
</feature>
<comment type="caution">
    <text evidence="3">The sequence shown here is derived from an EMBL/GenBank/DDBJ whole genome shotgun (WGS) entry which is preliminary data.</text>
</comment>
<dbReference type="InterPro" id="IPR051801">
    <property type="entry name" value="GH28_Enzymes"/>
</dbReference>
<dbReference type="AlphaFoldDB" id="A0A927H318"/>
<dbReference type="PANTHER" id="PTHR31339:SF9">
    <property type="entry name" value="PLASMIN AND FIBRONECTIN-BINDING PROTEIN A"/>
    <property type="match status" value="1"/>
</dbReference>
<dbReference type="SMART" id="SM00710">
    <property type="entry name" value="PbH1"/>
    <property type="match status" value="9"/>
</dbReference>
<dbReference type="InterPro" id="IPR012334">
    <property type="entry name" value="Pectin_lyas_fold"/>
</dbReference>
<dbReference type="RefSeq" id="WP_190931497.1">
    <property type="nucleotide sequence ID" value="NZ_JACXJA010000048.1"/>
</dbReference>
<reference evidence="3" key="1">
    <citation type="submission" date="2020-09" db="EMBL/GenBank/DDBJ databases">
        <title>A novel bacterium of genus Paenibacillus, isolated from South China Sea.</title>
        <authorList>
            <person name="Huang H."/>
            <person name="Mo K."/>
            <person name="Hu Y."/>
        </authorList>
    </citation>
    <scope>NUCLEOTIDE SEQUENCE</scope>
    <source>
        <strain evidence="3">IB182363</strain>
    </source>
</reference>
<dbReference type="PANTHER" id="PTHR31339">
    <property type="entry name" value="PECTIN LYASE-RELATED"/>
    <property type="match status" value="1"/>
</dbReference>
<dbReference type="InterPro" id="IPR011050">
    <property type="entry name" value="Pectin_lyase_fold/virulence"/>
</dbReference>
<keyword evidence="1" id="KW-0732">Signal</keyword>
<dbReference type="InterPro" id="IPR024535">
    <property type="entry name" value="RHGA/B-epi-like_pectate_lyase"/>
</dbReference>
<keyword evidence="4" id="KW-1185">Reference proteome</keyword>
<organism evidence="3 4">
    <name type="scientific">Paenibacillus oceani</name>
    <dbReference type="NCBI Taxonomy" id="2772510"/>
    <lineage>
        <taxon>Bacteria</taxon>
        <taxon>Bacillati</taxon>
        <taxon>Bacillota</taxon>
        <taxon>Bacilli</taxon>
        <taxon>Bacillales</taxon>
        <taxon>Paenibacillaceae</taxon>
        <taxon>Paenibacillus</taxon>
    </lineage>
</organism>
<dbReference type="InterPro" id="IPR006626">
    <property type="entry name" value="PbH1"/>
</dbReference>
<evidence type="ECO:0000256" key="1">
    <source>
        <dbReference type="SAM" id="SignalP"/>
    </source>
</evidence>
<evidence type="ECO:0000313" key="4">
    <source>
        <dbReference type="Proteomes" id="UP000639396"/>
    </source>
</evidence>
<gene>
    <name evidence="3" type="ORF">IDH45_28230</name>
</gene>
<name>A0A927H318_9BACL</name>
<dbReference type="Proteomes" id="UP000639396">
    <property type="component" value="Unassembled WGS sequence"/>
</dbReference>
<evidence type="ECO:0000259" key="2">
    <source>
        <dbReference type="Pfam" id="PF12708"/>
    </source>
</evidence>
<feature type="signal peptide" evidence="1">
    <location>
        <begin position="1"/>
        <end position="26"/>
    </location>
</feature>